<dbReference type="STRING" id="27342.A0A0H2R428"/>
<gene>
    <name evidence="2" type="ORF">SCHPADRAFT_687638</name>
</gene>
<dbReference type="OrthoDB" id="3164835at2759"/>
<evidence type="ECO:0000259" key="1">
    <source>
        <dbReference type="Pfam" id="PF00651"/>
    </source>
</evidence>
<name>A0A0H2R428_9AGAM</name>
<dbReference type="Pfam" id="PF00651">
    <property type="entry name" value="BTB"/>
    <property type="match status" value="1"/>
</dbReference>
<dbReference type="SUPFAM" id="SSF54695">
    <property type="entry name" value="POZ domain"/>
    <property type="match status" value="1"/>
</dbReference>
<dbReference type="Proteomes" id="UP000053477">
    <property type="component" value="Unassembled WGS sequence"/>
</dbReference>
<dbReference type="InterPro" id="IPR011333">
    <property type="entry name" value="SKP1/BTB/POZ_sf"/>
</dbReference>
<proteinExistence type="predicted"/>
<dbReference type="Gene3D" id="3.30.710.10">
    <property type="entry name" value="Potassium Channel Kv1.1, Chain A"/>
    <property type="match status" value="1"/>
</dbReference>
<dbReference type="InParanoid" id="A0A0H2R428"/>
<dbReference type="InterPro" id="IPR000210">
    <property type="entry name" value="BTB/POZ_dom"/>
</dbReference>
<keyword evidence="3" id="KW-1185">Reference proteome</keyword>
<accession>A0A0H2R428</accession>
<organism evidence="2 3">
    <name type="scientific">Schizopora paradoxa</name>
    <dbReference type="NCBI Taxonomy" id="27342"/>
    <lineage>
        <taxon>Eukaryota</taxon>
        <taxon>Fungi</taxon>
        <taxon>Dikarya</taxon>
        <taxon>Basidiomycota</taxon>
        <taxon>Agaricomycotina</taxon>
        <taxon>Agaricomycetes</taxon>
        <taxon>Hymenochaetales</taxon>
        <taxon>Schizoporaceae</taxon>
        <taxon>Schizopora</taxon>
    </lineage>
</organism>
<evidence type="ECO:0000313" key="2">
    <source>
        <dbReference type="EMBL" id="KLO06530.1"/>
    </source>
</evidence>
<protein>
    <recommendedName>
        <fullName evidence="1">BTB domain-containing protein</fullName>
    </recommendedName>
</protein>
<reference evidence="2 3" key="1">
    <citation type="submission" date="2015-04" db="EMBL/GenBank/DDBJ databases">
        <title>Complete genome sequence of Schizopora paradoxa KUC8140, a cosmopolitan wood degrader in East Asia.</title>
        <authorList>
            <consortium name="DOE Joint Genome Institute"/>
            <person name="Min B."/>
            <person name="Park H."/>
            <person name="Jang Y."/>
            <person name="Kim J.-J."/>
            <person name="Kim K.H."/>
            <person name="Pangilinan J."/>
            <person name="Lipzen A."/>
            <person name="Riley R."/>
            <person name="Grigoriev I.V."/>
            <person name="Spatafora J.W."/>
            <person name="Choi I.-G."/>
        </authorList>
    </citation>
    <scope>NUCLEOTIDE SEQUENCE [LARGE SCALE GENOMIC DNA]</scope>
    <source>
        <strain evidence="2 3">KUC8140</strain>
    </source>
</reference>
<dbReference type="EMBL" id="KQ086199">
    <property type="protein sequence ID" value="KLO06530.1"/>
    <property type="molecule type" value="Genomic_DNA"/>
</dbReference>
<sequence>MAAARGEFHPDFSTDGDVVLESSDGIRFRLDSAVLKAASTVFRDMFAFPRDPNEAADAPIVLTEDAIVLAFIFHCVFPTASQPDLQTYDDVWTVLKTAEKYDMPCVVKILRLTILSEEKFRSKSLNLFALASYCDWHDVARSSSNDSLKEDISRSENLSILKMAKTADAFALLDLHWKRKEIMKDIVRGGENFAYEQVDGFGTYAYVCKHCQNYMPCAEGFKDSTTAVEVFRSRVREYIDRCPLAPELVDSNYWRSTVGGITNLTCTCDSEFFDNEGVAHRISLETRNGNLPSAVM</sequence>
<feature type="domain" description="BTB" evidence="1">
    <location>
        <begin position="17"/>
        <end position="110"/>
    </location>
</feature>
<dbReference type="AlphaFoldDB" id="A0A0H2R428"/>
<evidence type="ECO:0000313" key="3">
    <source>
        <dbReference type="Proteomes" id="UP000053477"/>
    </source>
</evidence>